<reference evidence="3" key="1">
    <citation type="submission" date="2016-10" db="EMBL/GenBank/DDBJ databases">
        <authorList>
            <person name="Varghese N."/>
            <person name="Submissions S."/>
        </authorList>
    </citation>
    <scope>NUCLEOTIDE SEQUENCE [LARGE SCALE GENOMIC DNA]</scope>
    <source>
        <strain evidence="3">SP</strain>
    </source>
</reference>
<organism evidence="2 3">
    <name type="scientific">Evansella caseinilytica</name>
    <dbReference type="NCBI Taxonomy" id="1503961"/>
    <lineage>
        <taxon>Bacteria</taxon>
        <taxon>Bacillati</taxon>
        <taxon>Bacillota</taxon>
        <taxon>Bacilli</taxon>
        <taxon>Bacillales</taxon>
        <taxon>Bacillaceae</taxon>
        <taxon>Evansella</taxon>
    </lineage>
</organism>
<dbReference type="Pfam" id="PF01312">
    <property type="entry name" value="Bac_export_2"/>
    <property type="match status" value="1"/>
</dbReference>
<sequence>MKKIADDRSEYSVEKKRAVALGYDAALDTAPIVKAKGKGYVAEEIIKRAKAENIPIQEDESLLELLSQLEINEKIPPALYHVVAEVFAFVYQLDQAEKGKTPMDVIGDSVHAKGKGGRGNDEKITSTGGKPGRQHFAASTGSGS</sequence>
<dbReference type="PANTHER" id="PTHR30531">
    <property type="entry name" value="FLAGELLAR BIOSYNTHETIC PROTEIN FLHB"/>
    <property type="match status" value="1"/>
</dbReference>
<dbReference type="PANTHER" id="PTHR30531:SF12">
    <property type="entry name" value="FLAGELLAR BIOSYNTHETIC PROTEIN FLHB"/>
    <property type="match status" value="1"/>
</dbReference>
<keyword evidence="3" id="KW-1185">Reference proteome</keyword>
<dbReference type="OrthoDB" id="5244399at2"/>
<evidence type="ECO:0000256" key="1">
    <source>
        <dbReference type="SAM" id="MobiDB-lite"/>
    </source>
</evidence>
<protein>
    <submittedName>
        <fullName evidence="2">FlhB C-terminus-related protein</fullName>
    </submittedName>
</protein>
<accession>A0A1H3M9C2</accession>
<dbReference type="STRING" id="1503961.SAMN05421736_103146"/>
<gene>
    <name evidence="2" type="ORF">SAMN05421736_103146</name>
</gene>
<evidence type="ECO:0000313" key="2">
    <source>
        <dbReference type="EMBL" id="SDY72819.1"/>
    </source>
</evidence>
<dbReference type="AlphaFoldDB" id="A0A1H3M9C2"/>
<evidence type="ECO:0000313" key="3">
    <source>
        <dbReference type="Proteomes" id="UP000198935"/>
    </source>
</evidence>
<feature type="region of interest" description="Disordered" evidence="1">
    <location>
        <begin position="102"/>
        <end position="144"/>
    </location>
</feature>
<dbReference type="InterPro" id="IPR006135">
    <property type="entry name" value="T3SS_substrate_exporter"/>
</dbReference>
<dbReference type="Proteomes" id="UP000198935">
    <property type="component" value="Unassembled WGS sequence"/>
</dbReference>
<dbReference type="GO" id="GO:0009306">
    <property type="term" value="P:protein secretion"/>
    <property type="evidence" value="ECO:0007669"/>
    <property type="project" value="InterPro"/>
</dbReference>
<name>A0A1H3M9C2_9BACI</name>
<proteinExistence type="predicted"/>
<dbReference type="Gene3D" id="3.40.1690.10">
    <property type="entry name" value="secretion proteins EscU"/>
    <property type="match status" value="1"/>
</dbReference>
<dbReference type="InterPro" id="IPR029025">
    <property type="entry name" value="T3SS_substrate_exporter_C"/>
</dbReference>
<dbReference type="EMBL" id="FNPI01000003">
    <property type="protein sequence ID" value="SDY72819.1"/>
    <property type="molecule type" value="Genomic_DNA"/>
</dbReference>
<dbReference type="GO" id="GO:0005886">
    <property type="term" value="C:plasma membrane"/>
    <property type="evidence" value="ECO:0007669"/>
    <property type="project" value="TreeGrafter"/>
</dbReference>
<dbReference type="SUPFAM" id="SSF160544">
    <property type="entry name" value="EscU C-terminal domain-like"/>
    <property type="match status" value="1"/>
</dbReference>